<evidence type="ECO:0000259" key="5">
    <source>
        <dbReference type="PROSITE" id="PS50102"/>
    </source>
</evidence>
<dbReference type="Pfam" id="PF00076">
    <property type="entry name" value="RRM_1"/>
    <property type="match status" value="1"/>
</dbReference>
<dbReference type="GO" id="GO:0005737">
    <property type="term" value="C:cytoplasm"/>
    <property type="evidence" value="ECO:0007669"/>
    <property type="project" value="TreeGrafter"/>
</dbReference>
<comment type="caution">
    <text evidence="6">The sequence shown here is derived from an EMBL/GenBank/DDBJ whole genome shotgun (WGS) entry which is preliminary data.</text>
</comment>
<feature type="domain" description="RRM" evidence="5">
    <location>
        <begin position="166"/>
        <end position="245"/>
    </location>
</feature>
<name>A0AAD5CBE5_AMBAR</name>
<dbReference type="InterPro" id="IPR003959">
    <property type="entry name" value="ATPase_AAA_core"/>
</dbReference>
<dbReference type="GO" id="GO:0016887">
    <property type="term" value="F:ATP hydrolysis activity"/>
    <property type="evidence" value="ECO:0007669"/>
    <property type="project" value="InterPro"/>
</dbReference>
<evidence type="ECO:0000313" key="6">
    <source>
        <dbReference type="EMBL" id="KAI7737539.1"/>
    </source>
</evidence>
<dbReference type="InterPro" id="IPR048289">
    <property type="entry name" value="RRM2_NsCP33-like"/>
</dbReference>
<dbReference type="InterPro" id="IPR027417">
    <property type="entry name" value="P-loop_NTPase"/>
</dbReference>
<dbReference type="InterPro" id="IPR035979">
    <property type="entry name" value="RBD_domain_sf"/>
</dbReference>
<keyword evidence="2" id="KW-0067">ATP-binding</keyword>
<dbReference type="SMART" id="SM00360">
    <property type="entry name" value="RRM"/>
    <property type="match status" value="1"/>
</dbReference>
<dbReference type="GO" id="GO:0005524">
    <property type="term" value="F:ATP binding"/>
    <property type="evidence" value="ECO:0007669"/>
    <property type="project" value="UniProtKB-KW"/>
</dbReference>
<dbReference type="SUPFAM" id="SSF54928">
    <property type="entry name" value="RNA-binding domain, RBD"/>
    <property type="match status" value="1"/>
</dbReference>
<dbReference type="CDD" id="cd21608">
    <property type="entry name" value="RRM2_NsCP33_like"/>
    <property type="match status" value="1"/>
</dbReference>
<dbReference type="EMBL" id="JAMZMK010008996">
    <property type="protein sequence ID" value="KAI7737539.1"/>
    <property type="molecule type" value="Genomic_DNA"/>
</dbReference>
<dbReference type="PANTHER" id="PTHR11638">
    <property type="entry name" value="ATP-DEPENDENT CLP PROTEASE"/>
    <property type="match status" value="1"/>
</dbReference>
<dbReference type="PANTHER" id="PTHR11638:SF18">
    <property type="entry name" value="HEAT SHOCK PROTEIN 104"/>
    <property type="match status" value="1"/>
</dbReference>
<dbReference type="Proteomes" id="UP001206925">
    <property type="component" value="Unassembled WGS sequence"/>
</dbReference>
<dbReference type="Gene3D" id="3.30.70.330">
    <property type="match status" value="1"/>
</dbReference>
<dbReference type="Gene3D" id="3.40.50.300">
    <property type="entry name" value="P-loop containing nucleotide triphosphate hydrolases"/>
    <property type="match status" value="1"/>
</dbReference>
<dbReference type="Pfam" id="PF00004">
    <property type="entry name" value="AAA"/>
    <property type="match status" value="1"/>
</dbReference>
<evidence type="ECO:0000256" key="3">
    <source>
        <dbReference type="ARBA" id="ARBA00022884"/>
    </source>
</evidence>
<dbReference type="PROSITE" id="PS00870">
    <property type="entry name" value="CLPAB_1"/>
    <property type="match status" value="1"/>
</dbReference>
<dbReference type="GO" id="GO:0003723">
    <property type="term" value="F:RNA binding"/>
    <property type="evidence" value="ECO:0007669"/>
    <property type="project" value="UniProtKB-UniRule"/>
</dbReference>
<gene>
    <name evidence="6" type="ORF">M8C21_008842</name>
</gene>
<dbReference type="InterPro" id="IPR000504">
    <property type="entry name" value="RRM_dom"/>
</dbReference>
<keyword evidence="1" id="KW-0547">Nucleotide-binding</keyword>
<accession>A0AAD5CBE5</accession>
<dbReference type="SUPFAM" id="SSF52540">
    <property type="entry name" value="P-loop containing nucleoside triphosphate hydrolases"/>
    <property type="match status" value="1"/>
</dbReference>
<dbReference type="AlphaFoldDB" id="A0AAD5CBE5"/>
<reference evidence="6" key="1">
    <citation type="submission" date="2022-06" db="EMBL/GenBank/DDBJ databases">
        <title>Uncovering the hologenomic basis of an extraordinary plant invasion.</title>
        <authorList>
            <person name="Bieker V.C."/>
            <person name="Martin M.D."/>
            <person name="Gilbert T."/>
            <person name="Hodgins K."/>
            <person name="Battlay P."/>
            <person name="Petersen B."/>
            <person name="Wilson J."/>
        </authorList>
    </citation>
    <scope>NUCLEOTIDE SEQUENCE</scope>
    <source>
        <strain evidence="6">AA19_3_7</strain>
        <tissue evidence="6">Leaf</tissue>
    </source>
</reference>
<dbReference type="GO" id="GO:0034605">
    <property type="term" value="P:cellular response to heat"/>
    <property type="evidence" value="ECO:0007669"/>
    <property type="project" value="TreeGrafter"/>
</dbReference>
<sequence>MGALVAGASYSGEFEGRLKAVLKEVEQAEGKVILFIDEIHIVLGAGRVRGGAMDAANLMKPMLARGQLRCIGATTLEEYKKYVEKDAAFERRFQQVLVAEPSVPDTISILRGLKERLQDITMAFLSRAGSMLRQSVSKHIRINYEMSVASPSIFQSVRCMSSDASSKVFVGGLAWATDDMSLREAFSAYGEVYEARVIVDRETGRSRGFGFVTFADTEAASAAIQAMDQKMEATGTMMSLMTLQNGLDP</sequence>
<dbReference type="InterPro" id="IPR012677">
    <property type="entry name" value="Nucleotide-bd_a/b_plait_sf"/>
</dbReference>
<protein>
    <recommendedName>
        <fullName evidence="5">RRM domain-containing protein</fullName>
    </recommendedName>
</protein>
<keyword evidence="7" id="KW-1185">Reference proteome</keyword>
<proteinExistence type="predicted"/>
<evidence type="ECO:0000256" key="4">
    <source>
        <dbReference type="PROSITE-ProRule" id="PRU00176"/>
    </source>
</evidence>
<keyword evidence="3 4" id="KW-0694">RNA-binding</keyword>
<dbReference type="InterPro" id="IPR018368">
    <property type="entry name" value="ClpA/B_CS1"/>
</dbReference>
<dbReference type="PROSITE" id="PS50102">
    <property type="entry name" value="RRM"/>
    <property type="match status" value="1"/>
</dbReference>
<dbReference type="CDD" id="cd00009">
    <property type="entry name" value="AAA"/>
    <property type="match status" value="1"/>
</dbReference>
<evidence type="ECO:0000313" key="7">
    <source>
        <dbReference type="Proteomes" id="UP001206925"/>
    </source>
</evidence>
<evidence type="ECO:0000256" key="2">
    <source>
        <dbReference type="ARBA" id="ARBA00022840"/>
    </source>
</evidence>
<evidence type="ECO:0000256" key="1">
    <source>
        <dbReference type="ARBA" id="ARBA00022741"/>
    </source>
</evidence>
<organism evidence="6 7">
    <name type="scientific">Ambrosia artemisiifolia</name>
    <name type="common">Common ragweed</name>
    <dbReference type="NCBI Taxonomy" id="4212"/>
    <lineage>
        <taxon>Eukaryota</taxon>
        <taxon>Viridiplantae</taxon>
        <taxon>Streptophyta</taxon>
        <taxon>Embryophyta</taxon>
        <taxon>Tracheophyta</taxon>
        <taxon>Spermatophyta</taxon>
        <taxon>Magnoliopsida</taxon>
        <taxon>eudicotyledons</taxon>
        <taxon>Gunneridae</taxon>
        <taxon>Pentapetalae</taxon>
        <taxon>asterids</taxon>
        <taxon>campanulids</taxon>
        <taxon>Asterales</taxon>
        <taxon>Asteraceae</taxon>
        <taxon>Asteroideae</taxon>
        <taxon>Heliantheae alliance</taxon>
        <taxon>Heliantheae</taxon>
        <taxon>Ambrosia</taxon>
    </lineage>
</organism>
<dbReference type="InterPro" id="IPR050130">
    <property type="entry name" value="ClpA_ClpB"/>
</dbReference>